<dbReference type="GO" id="GO:0055085">
    <property type="term" value="P:transmembrane transport"/>
    <property type="evidence" value="ECO:0007669"/>
    <property type="project" value="InterPro"/>
</dbReference>
<keyword evidence="3 6" id="KW-1133">Transmembrane helix</keyword>
<evidence type="ECO:0000313" key="8">
    <source>
        <dbReference type="EMBL" id="MPM47744.1"/>
    </source>
</evidence>
<evidence type="ECO:0000259" key="7">
    <source>
        <dbReference type="Pfam" id="PF03544"/>
    </source>
</evidence>
<dbReference type="GO" id="GO:0016020">
    <property type="term" value="C:membrane"/>
    <property type="evidence" value="ECO:0007669"/>
    <property type="project" value="UniProtKB-SubCell"/>
</dbReference>
<dbReference type="AlphaFoldDB" id="A0A645ADK2"/>
<feature type="compositionally biased region" description="Low complexity" evidence="5">
    <location>
        <begin position="138"/>
        <end position="154"/>
    </location>
</feature>
<comment type="caution">
    <text evidence="8">The sequence shown here is derived from an EMBL/GenBank/DDBJ whole genome shotgun (WGS) entry which is preliminary data.</text>
</comment>
<evidence type="ECO:0000256" key="1">
    <source>
        <dbReference type="ARBA" id="ARBA00004167"/>
    </source>
</evidence>
<evidence type="ECO:0000256" key="3">
    <source>
        <dbReference type="ARBA" id="ARBA00022989"/>
    </source>
</evidence>
<comment type="subcellular location">
    <subcellularLocation>
        <location evidence="1">Membrane</location>
        <topology evidence="1">Single-pass membrane protein</topology>
    </subcellularLocation>
</comment>
<proteinExistence type="predicted"/>
<feature type="compositionally biased region" description="Polar residues" evidence="5">
    <location>
        <begin position="155"/>
        <end position="165"/>
    </location>
</feature>
<keyword evidence="4 6" id="KW-0472">Membrane</keyword>
<evidence type="ECO:0000256" key="6">
    <source>
        <dbReference type="SAM" id="Phobius"/>
    </source>
</evidence>
<dbReference type="EMBL" id="VSSQ01011800">
    <property type="protein sequence ID" value="MPM47744.1"/>
    <property type="molecule type" value="Genomic_DNA"/>
</dbReference>
<dbReference type="InterPro" id="IPR037682">
    <property type="entry name" value="TonB_C"/>
</dbReference>
<dbReference type="NCBIfam" id="TIGR01352">
    <property type="entry name" value="tonB_Cterm"/>
    <property type="match status" value="1"/>
</dbReference>
<dbReference type="Pfam" id="PF03544">
    <property type="entry name" value="TonB_C"/>
    <property type="match status" value="1"/>
</dbReference>
<accession>A0A645ADK2</accession>
<sequence>MITREKTAGIAGTILFALLLLLVLLFSYFTLVIPPDELEGIPVMFGNVEEASGTTESPMNEISPAPAQRPSVPEYSPEEPLITQQTEPTIDVTAQREAERRKAQLAEQRRLQEEAARRQREEDARRREINQQMSGLFGENSGSRGETEGSGTQGVSTGNASQGATSGTGGIGTFDLGGRSLGSGGLAQPNYSVNDYGTVVVNITVDPRGNVINAEIGRGTNTPNTSLRNEALRAARRTKFNAINSANNQQGTITYRFNLN</sequence>
<dbReference type="SUPFAM" id="SSF74653">
    <property type="entry name" value="TolA/TonB C-terminal domain"/>
    <property type="match status" value="1"/>
</dbReference>
<keyword evidence="2 6" id="KW-0812">Transmembrane</keyword>
<feature type="region of interest" description="Disordered" evidence="5">
    <location>
        <begin position="51"/>
        <end position="171"/>
    </location>
</feature>
<evidence type="ECO:0000256" key="4">
    <source>
        <dbReference type="ARBA" id="ARBA00023136"/>
    </source>
</evidence>
<feature type="compositionally biased region" description="Basic and acidic residues" evidence="5">
    <location>
        <begin position="94"/>
        <end position="129"/>
    </location>
</feature>
<feature type="transmembrane region" description="Helical" evidence="6">
    <location>
        <begin position="7"/>
        <end position="29"/>
    </location>
</feature>
<feature type="domain" description="TonB C-terminal" evidence="7">
    <location>
        <begin position="196"/>
        <end position="259"/>
    </location>
</feature>
<evidence type="ECO:0000256" key="5">
    <source>
        <dbReference type="SAM" id="MobiDB-lite"/>
    </source>
</evidence>
<evidence type="ECO:0000256" key="2">
    <source>
        <dbReference type="ARBA" id="ARBA00022692"/>
    </source>
</evidence>
<dbReference type="Gene3D" id="3.30.1150.10">
    <property type="match status" value="1"/>
</dbReference>
<name>A0A645ADK2_9ZZZZ</name>
<organism evidence="8">
    <name type="scientific">bioreactor metagenome</name>
    <dbReference type="NCBI Taxonomy" id="1076179"/>
    <lineage>
        <taxon>unclassified sequences</taxon>
        <taxon>metagenomes</taxon>
        <taxon>ecological metagenomes</taxon>
    </lineage>
</organism>
<reference evidence="8" key="1">
    <citation type="submission" date="2019-08" db="EMBL/GenBank/DDBJ databases">
        <authorList>
            <person name="Kucharzyk K."/>
            <person name="Murdoch R.W."/>
            <person name="Higgins S."/>
            <person name="Loffler F."/>
        </authorList>
    </citation>
    <scope>NUCLEOTIDE SEQUENCE</scope>
</reference>
<dbReference type="InterPro" id="IPR006260">
    <property type="entry name" value="TonB/TolA_C"/>
</dbReference>
<protein>
    <recommendedName>
        <fullName evidence="7">TonB C-terminal domain-containing protein</fullName>
    </recommendedName>
</protein>
<gene>
    <name evidence="8" type="ORF">SDC9_94458</name>
</gene>